<keyword evidence="2" id="KW-1185">Reference proteome</keyword>
<name>A0ABN7A8R8_9HEMI</name>
<organism evidence="1 2">
    <name type="scientific">Nesidiocoris tenuis</name>
    <dbReference type="NCBI Taxonomy" id="355587"/>
    <lineage>
        <taxon>Eukaryota</taxon>
        <taxon>Metazoa</taxon>
        <taxon>Ecdysozoa</taxon>
        <taxon>Arthropoda</taxon>
        <taxon>Hexapoda</taxon>
        <taxon>Insecta</taxon>
        <taxon>Pterygota</taxon>
        <taxon>Neoptera</taxon>
        <taxon>Paraneoptera</taxon>
        <taxon>Hemiptera</taxon>
        <taxon>Heteroptera</taxon>
        <taxon>Panheteroptera</taxon>
        <taxon>Cimicomorpha</taxon>
        <taxon>Miridae</taxon>
        <taxon>Dicyphina</taxon>
        <taxon>Nesidiocoris</taxon>
    </lineage>
</organism>
<evidence type="ECO:0000313" key="2">
    <source>
        <dbReference type="Proteomes" id="UP001307889"/>
    </source>
</evidence>
<sequence length="137" mass="15613">MLIHGPITLERRDGVLEQKVRGCVFCVAPEKERKEGWGKETELYFLSPCGCFVNNAGRKWSKSAYRRGEDDLLRELSIGLISGNPAVLWSAFGLAVQAPALYYRVLYGRIVYRELNQMCGWKRGGEERAEETWAPKN</sequence>
<accession>A0ABN7A8R8</accession>
<gene>
    <name evidence="1" type="ORF">NTJ_01512</name>
</gene>
<protein>
    <submittedName>
        <fullName evidence="1">Uncharacterized protein</fullName>
    </submittedName>
</protein>
<evidence type="ECO:0000313" key="1">
    <source>
        <dbReference type="EMBL" id="BES88704.1"/>
    </source>
</evidence>
<proteinExistence type="predicted"/>
<dbReference type="EMBL" id="AP028909">
    <property type="protein sequence ID" value="BES88704.1"/>
    <property type="molecule type" value="Genomic_DNA"/>
</dbReference>
<reference evidence="1 2" key="1">
    <citation type="submission" date="2023-09" db="EMBL/GenBank/DDBJ databases">
        <title>Nesidiocoris tenuis whole genome shotgun sequence.</title>
        <authorList>
            <person name="Shibata T."/>
            <person name="Shimoda M."/>
            <person name="Kobayashi T."/>
            <person name="Uehara T."/>
        </authorList>
    </citation>
    <scope>NUCLEOTIDE SEQUENCE [LARGE SCALE GENOMIC DNA]</scope>
    <source>
        <strain evidence="1 2">Japan</strain>
    </source>
</reference>
<dbReference type="Proteomes" id="UP001307889">
    <property type="component" value="Chromosome 1"/>
</dbReference>